<evidence type="ECO:0000313" key="3">
    <source>
        <dbReference type="EMBL" id="MET3584553.1"/>
    </source>
</evidence>
<dbReference type="RefSeq" id="WP_247242569.1">
    <property type="nucleotide sequence ID" value="NZ_JALJRA010000002.1"/>
</dbReference>
<dbReference type="InterPro" id="IPR010090">
    <property type="entry name" value="Phage_tape_meas"/>
</dbReference>
<evidence type="ECO:0000256" key="1">
    <source>
        <dbReference type="ARBA" id="ARBA00022612"/>
    </source>
</evidence>
<name>A0ABV2H210_9HYPH</name>
<dbReference type="EMBL" id="JBEPLJ010000002">
    <property type="protein sequence ID" value="MET3584553.1"/>
    <property type="molecule type" value="Genomic_DNA"/>
</dbReference>
<dbReference type="Proteomes" id="UP001549031">
    <property type="component" value="Unassembled WGS sequence"/>
</dbReference>
<sequence>MTTHESRLKITLLDQVTGRARGISAALGGIERQASSFTAPFRTLGGQLLAFGGAYLGISEGIKSTAGAAIDFESAFADVRKVVDANDEQLENFRRTIRQMSTELPIAANDIAALFAAAGESGVATQDLKAFSEMAARVGIAFDMSAGEAGESLAKLKTQLGLSVAETSDMADAINHLSNNMASKAKDITRYMLRVGALAEMGGFTKEQIAGIGSAMIAAGAEAEVAGTAMQNVVKALTKGESAKKSQKEVAAALGLDLPQIAKEMQKDAPKAMKKVLQAIAKAPKDRHIALLSDFFGDEAKAFAPLIGNMGLLEQALDSVSDRTRYAGSAFNEFVERSNTAQNTLDLLGNKIANRFWEIGDRMLPTIKEGAQAIGYVIDTLDSRVSVFDEIEAAMMGFANGLGYSGVREIVDDMGDLFFGKIDPTAGDQLGRIFMQAKEWGASIRELNAALKENPIAQFFADIAPYGLQIMLWGAGIAFLAGTIRTLAGALMLLSGASAIIGALKTVGSIADVLSGGTFPKGGGGKPSKGGRSSPVAGGGDGVWGNLAAIGTWFKGLGVAAAPGLMAGALSATPGDTLEDQVRLQKQYREDLQRVLGLTKDENGQNFWDRSFGQSTPSSVAAQMALDAARGARQFGIGGNTTETLPGKTADDLGIGQPIKLDAASIDAMTQPRGTQDVNVLNPRPAPNVNLSVTVPVYGVTDPEELASRVSGIVGQRLRDEVAGIYADTEYGVA</sequence>
<dbReference type="Pfam" id="PF10145">
    <property type="entry name" value="PhageMin_Tail"/>
    <property type="match status" value="1"/>
</dbReference>
<organism evidence="3 4">
    <name type="scientific">Pseudorhizobium tarimense</name>
    <dbReference type="NCBI Taxonomy" id="1079109"/>
    <lineage>
        <taxon>Bacteria</taxon>
        <taxon>Pseudomonadati</taxon>
        <taxon>Pseudomonadota</taxon>
        <taxon>Alphaproteobacteria</taxon>
        <taxon>Hyphomicrobiales</taxon>
        <taxon>Rhizobiaceae</taxon>
        <taxon>Rhizobium/Agrobacterium group</taxon>
        <taxon>Pseudorhizobium</taxon>
    </lineage>
</organism>
<dbReference type="PANTHER" id="PTHR37813">
    <property type="entry name" value="FELS-2 PROPHAGE PROTEIN"/>
    <property type="match status" value="1"/>
</dbReference>
<dbReference type="NCBIfam" id="TIGR01760">
    <property type="entry name" value="tape_meas_TP901"/>
    <property type="match status" value="1"/>
</dbReference>
<keyword evidence="1" id="KW-1188">Viral release from host cell</keyword>
<proteinExistence type="predicted"/>
<reference evidence="3 4" key="1">
    <citation type="submission" date="2024-06" db="EMBL/GenBank/DDBJ databases">
        <title>Genomic Encyclopedia of Type Strains, Phase IV (KMG-IV): sequencing the most valuable type-strain genomes for metagenomic binning, comparative biology and taxonomic classification.</title>
        <authorList>
            <person name="Goeker M."/>
        </authorList>
    </citation>
    <scope>NUCLEOTIDE SEQUENCE [LARGE SCALE GENOMIC DNA]</scope>
    <source>
        <strain evidence="3 4">DSM 105042</strain>
    </source>
</reference>
<feature type="domain" description="Phage tail tape measure protein" evidence="2">
    <location>
        <begin position="95"/>
        <end position="297"/>
    </location>
</feature>
<dbReference type="PANTHER" id="PTHR37813:SF1">
    <property type="entry name" value="FELS-2 PROPHAGE PROTEIN"/>
    <property type="match status" value="1"/>
</dbReference>
<evidence type="ECO:0000259" key="2">
    <source>
        <dbReference type="Pfam" id="PF10145"/>
    </source>
</evidence>
<comment type="caution">
    <text evidence="3">The sequence shown here is derived from an EMBL/GenBank/DDBJ whole genome shotgun (WGS) entry which is preliminary data.</text>
</comment>
<keyword evidence="4" id="KW-1185">Reference proteome</keyword>
<gene>
    <name evidence="3" type="ORF">ABID21_000648</name>
</gene>
<evidence type="ECO:0000313" key="4">
    <source>
        <dbReference type="Proteomes" id="UP001549031"/>
    </source>
</evidence>
<accession>A0ABV2H210</accession>
<protein>
    <submittedName>
        <fullName evidence="3">TP901 family phage tail tape measure protein</fullName>
    </submittedName>
</protein>